<keyword evidence="2" id="KW-0732">Signal</keyword>
<sequence length="104" mass="11905">RSPLIIIIWVFSCSLQLFSKTLLERSLKNHPPISDLFLSSLFWVAGERKKERKISMAKEIRNIMSCWIEVAPAPIIYPQKPSNSPSLEPIAEEDAEEFDQDDSS</sequence>
<feature type="region of interest" description="Disordered" evidence="1">
    <location>
        <begin position="77"/>
        <end position="104"/>
    </location>
</feature>
<dbReference type="EMBL" id="LIHL02000004">
    <property type="protein sequence ID" value="KAF5471811.1"/>
    <property type="molecule type" value="Genomic_DNA"/>
</dbReference>
<feature type="compositionally biased region" description="Acidic residues" evidence="1">
    <location>
        <begin position="90"/>
        <end position="104"/>
    </location>
</feature>
<name>A0A833XVD6_JUGRE</name>
<accession>A0A833XVD6</accession>
<dbReference type="PANTHER" id="PTHR36063">
    <property type="entry name" value="ARABIDOPSIS THALIANA GENOMIC DNA, CHROMOSOME 5, P1 CLONE:MOK16"/>
    <property type="match status" value="1"/>
</dbReference>
<feature type="signal peptide" evidence="2">
    <location>
        <begin position="1"/>
        <end position="19"/>
    </location>
</feature>
<dbReference type="AlphaFoldDB" id="A0A833XVD6"/>
<dbReference type="Proteomes" id="UP000619265">
    <property type="component" value="Unassembled WGS sequence"/>
</dbReference>
<evidence type="ECO:0000313" key="4">
    <source>
        <dbReference type="Proteomes" id="UP000619265"/>
    </source>
</evidence>
<protein>
    <submittedName>
        <fullName evidence="3">Uncharacterized protein</fullName>
    </submittedName>
</protein>
<evidence type="ECO:0000256" key="1">
    <source>
        <dbReference type="SAM" id="MobiDB-lite"/>
    </source>
</evidence>
<proteinExistence type="predicted"/>
<dbReference type="Gramene" id="Jr04_04380_p1">
    <property type="protein sequence ID" value="cds.Jr04_04380_p1"/>
    <property type="gene ID" value="Jr04_04380"/>
</dbReference>
<reference evidence="3" key="1">
    <citation type="submission" date="2015-10" db="EMBL/GenBank/DDBJ databases">
        <authorList>
            <person name="Martinez-Garcia P.J."/>
            <person name="Crepeau M.W."/>
            <person name="Puiu D."/>
            <person name="Gonzalez-Ibeas D."/>
            <person name="Whalen J."/>
            <person name="Stevens K."/>
            <person name="Paul R."/>
            <person name="Butterfield T."/>
            <person name="Britton M."/>
            <person name="Reagan R."/>
            <person name="Chakraborty S."/>
            <person name="Walawage S.L."/>
            <person name="Vasquez-Gross H.A."/>
            <person name="Cardeno C."/>
            <person name="Famula R."/>
            <person name="Pratt K."/>
            <person name="Kuruganti S."/>
            <person name="Aradhya M.K."/>
            <person name="Leslie C.A."/>
            <person name="Dandekar A.M."/>
            <person name="Salzberg S.L."/>
            <person name="Wegrzyn J.L."/>
            <person name="Langley C.H."/>
            <person name="Neale D.B."/>
        </authorList>
    </citation>
    <scope>NUCLEOTIDE SEQUENCE</scope>
    <source>
        <tissue evidence="3">Leaves</tissue>
    </source>
</reference>
<organism evidence="3 4">
    <name type="scientific">Juglans regia</name>
    <name type="common">English walnut</name>
    <dbReference type="NCBI Taxonomy" id="51240"/>
    <lineage>
        <taxon>Eukaryota</taxon>
        <taxon>Viridiplantae</taxon>
        <taxon>Streptophyta</taxon>
        <taxon>Embryophyta</taxon>
        <taxon>Tracheophyta</taxon>
        <taxon>Spermatophyta</taxon>
        <taxon>Magnoliopsida</taxon>
        <taxon>eudicotyledons</taxon>
        <taxon>Gunneridae</taxon>
        <taxon>Pentapetalae</taxon>
        <taxon>rosids</taxon>
        <taxon>fabids</taxon>
        <taxon>Fagales</taxon>
        <taxon>Juglandaceae</taxon>
        <taxon>Juglans</taxon>
    </lineage>
</organism>
<reference evidence="3" key="2">
    <citation type="submission" date="2020-03" db="EMBL/GenBank/DDBJ databases">
        <title>Walnut 2.0.</title>
        <authorList>
            <person name="Marrano A."/>
            <person name="Britton M."/>
            <person name="Zimin A.V."/>
            <person name="Zaini P.A."/>
            <person name="Workman R."/>
            <person name="Puiu D."/>
            <person name="Bianco L."/>
            <person name="Allen B.J."/>
            <person name="Troggio M."/>
            <person name="Leslie C.A."/>
            <person name="Timp W."/>
            <person name="Dendekar A."/>
            <person name="Salzberg S.L."/>
            <person name="Neale D.B."/>
        </authorList>
    </citation>
    <scope>NUCLEOTIDE SEQUENCE</scope>
    <source>
        <tissue evidence="3">Leaves</tissue>
    </source>
</reference>
<feature type="chain" id="PRO_5032899123" evidence="2">
    <location>
        <begin position="20"/>
        <end position="104"/>
    </location>
</feature>
<evidence type="ECO:0000313" key="3">
    <source>
        <dbReference type="EMBL" id="KAF5471811.1"/>
    </source>
</evidence>
<dbReference type="PANTHER" id="PTHR36063:SF1">
    <property type="entry name" value="ARABIDOPSIS THALIANA GENOMIC DNA, CHROMOSOME 5, P1 CLONE:MOK16"/>
    <property type="match status" value="1"/>
</dbReference>
<feature type="non-terminal residue" evidence="3">
    <location>
        <position position="1"/>
    </location>
</feature>
<gene>
    <name evidence="3" type="ORF">F2P56_008578</name>
</gene>
<evidence type="ECO:0000256" key="2">
    <source>
        <dbReference type="SAM" id="SignalP"/>
    </source>
</evidence>
<comment type="caution">
    <text evidence="3">The sequence shown here is derived from an EMBL/GenBank/DDBJ whole genome shotgun (WGS) entry which is preliminary data.</text>
</comment>